<feature type="non-terminal residue" evidence="1">
    <location>
        <position position="1"/>
    </location>
</feature>
<organism evidence="1">
    <name type="scientific">marine sediment metagenome</name>
    <dbReference type="NCBI Taxonomy" id="412755"/>
    <lineage>
        <taxon>unclassified sequences</taxon>
        <taxon>metagenomes</taxon>
        <taxon>ecological metagenomes</taxon>
    </lineage>
</organism>
<sequence length="54" mass="6601">EKTLSDEEFEFCIKKCKSYLERDRYGKLVSKEMRRCMESIFVKGYKLGKRKWAK</sequence>
<dbReference type="AlphaFoldDB" id="X1JR21"/>
<reference evidence="1" key="1">
    <citation type="journal article" date="2014" name="Front. Microbiol.">
        <title>High frequency of phylogenetically diverse reductive dehalogenase-homologous genes in deep subseafloor sedimentary metagenomes.</title>
        <authorList>
            <person name="Kawai M."/>
            <person name="Futagami T."/>
            <person name="Toyoda A."/>
            <person name="Takaki Y."/>
            <person name="Nishi S."/>
            <person name="Hori S."/>
            <person name="Arai W."/>
            <person name="Tsubouchi T."/>
            <person name="Morono Y."/>
            <person name="Uchiyama I."/>
            <person name="Ito T."/>
            <person name="Fujiyama A."/>
            <person name="Inagaki F."/>
            <person name="Takami H."/>
        </authorList>
    </citation>
    <scope>NUCLEOTIDE SEQUENCE</scope>
    <source>
        <strain evidence="1">Expedition CK06-06</strain>
    </source>
</reference>
<evidence type="ECO:0000313" key="1">
    <source>
        <dbReference type="EMBL" id="GAH72258.1"/>
    </source>
</evidence>
<comment type="caution">
    <text evidence="1">The sequence shown here is derived from an EMBL/GenBank/DDBJ whole genome shotgun (WGS) entry which is preliminary data.</text>
</comment>
<dbReference type="EMBL" id="BARU01033860">
    <property type="protein sequence ID" value="GAH72258.1"/>
    <property type="molecule type" value="Genomic_DNA"/>
</dbReference>
<protein>
    <submittedName>
        <fullName evidence="1">Uncharacterized protein</fullName>
    </submittedName>
</protein>
<gene>
    <name evidence="1" type="ORF">S03H2_53213</name>
</gene>
<name>X1JR21_9ZZZZ</name>
<proteinExistence type="predicted"/>
<accession>X1JR21</accession>